<dbReference type="InterPro" id="IPR027417">
    <property type="entry name" value="P-loop_NTPase"/>
</dbReference>
<dbReference type="SMART" id="SM00448">
    <property type="entry name" value="REC"/>
    <property type="match status" value="1"/>
</dbReference>
<dbReference type="CDD" id="cd00009">
    <property type="entry name" value="AAA"/>
    <property type="match status" value="1"/>
</dbReference>
<dbReference type="InterPro" id="IPR058031">
    <property type="entry name" value="AAA_lid_NorR"/>
</dbReference>
<dbReference type="SUPFAM" id="SSF46689">
    <property type="entry name" value="Homeodomain-like"/>
    <property type="match status" value="1"/>
</dbReference>
<dbReference type="AlphaFoldDB" id="A0A419VW15"/>
<evidence type="ECO:0000259" key="4">
    <source>
        <dbReference type="PROSITE" id="PS50045"/>
    </source>
</evidence>
<dbReference type="Pfam" id="PF00072">
    <property type="entry name" value="Response_reg"/>
    <property type="match status" value="1"/>
</dbReference>
<proteinExistence type="predicted"/>
<dbReference type="Proteomes" id="UP000283387">
    <property type="component" value="Unassembled WGS sequence"/>
</dbReference>
<dbReference type="PANTHER" id="PTHR32071">
    <property type="entry name" value="TRANSCRIPTIONAL REGULATORY PROTEIN"/>
    <property type="match status" value="1"/>
</dbReference>
<evidence type="ECO:0000256" key="1">
    <source>
        <dbReference type="ARBA" id="ARBA00022741"/>
    </source>
</evidence>
<dbReference type="CDD" id="cd00156">
    <property type="entry name" value="REC"/>
    <property type="match status" value="1"/>
</dbReference>
<dbReference type="Gene3D" id="1.10.8.60">
    <property type="match status" value="1"/>
</dbReference>
<evidence type="ECO:0000313" key="7">
    <source>
        <dbReference type="Proteomes" id="UP000283387"/>
    </source>
</evidence>
<dbReference type="Pfam" id="PF00158">
    <property type="entry name" value="Sigma54_activat"/>
    <property type="match status" value="1"/>
</dbReference>
<dbReference type="InterPro" id="IPR009057">
    <property type="entry name" value="Homeodomain-like_sf"/>
</dbReference>
<dbReference type="Pfam" id="PF25601">
    <property type="entry name" value="AAA_lid_14"/>
    <property type="match status" value="1"/>
</dbReference>
<dbReference type="PROSITE" id="PS50110">
    <property type="entry name" value="RESPONSE_REGULATORY"/>
    <property type="match status" value="1"/>
</dbReference>
<dbReference type="PROSITE" id="PS00676">
    <property type="entry name" value="SIGMA54_INTERACT_2"/>
    <property type="match status" value="1"/>
</dbReference>
<reference evidence="6 7" key="1">
    <citation type="submission" date="2018-09" db="EMBL/GenBank/DDBJ databases">
        <title>Genomic Encyclopedia of Archaeal and Bacterial Type Strains, Phase II (KMG-II): from individual species to whole genera.</title>
        <authorList>
            <person name="Goeker M."/>
        </authorList>
    </citation>
    <scope>NUCLEOTIDE SEQUENCE [LARGE SCALE GENOMIC DNA]</scope>
    <source>
        <strain evidence="6 7">DSM 27148</strain>
    </source>
</reference>
<feature type="modified residue" description="4-aspartylphosphate" evidence="3">
    <location>
        <position position="56"/>
    </location>
</feature>
<dbReference type="InterPro" id="IPR001789">
    <property type="entry name" value="Sig_transdc_resp-reg_receiver"/>
</dbReference>
<dbReference type="EMBL" id="RAPN01000004">
    <property type="protein sequence ID" value="RKD86335.1"/>
    <property type="molecule type" value="Genomic_DNA"/>
</dbReference>
<keyword evidence="3" id="KW-0597">Phosphoprotein</keyword>
<dbReference type="InterPro" id="IPR025943">
    <property type="entry name" value="Sigma_54_int_dom_ATP-bd_2"/>
</dbReference>
<dbReference type="GO" id="GO:0003677">
    <property type="term" value="F:DNA binding"/>
    <property type="evidence" value="ECO:0007669"/>
    <property type="project" value="UniProtKB-KW"/>
</dbReference>
<dbReference type="GO" id="GO:0005524">
    <property type="term" value="F:ATP binding"/>
    <property type="evidence" value="ECO:0007669"/>
    <property type="project" value="UniProtKB-KW"/>
</dbReference>
<sequence length="452" mass="51090">MAEKAFKIFVVEDDEWYRRLLVHNLSLNPDYEIHAFGTGKECLSKLSEQPDVVTLDYRLPDMKGLEVLKQIKEVNDDIQVILISEQDDIATVVELLKEGAYDYIVKSRDIKERLLNTITNIRNRNNLKKEIVSLRKEVKQKYSYQNTIIGNSPAAQHIFELIDKATRTNITVTVTGETGTGKELVAKAIHYNSNRSKKPFVAVNVAAIPKDLIESELFGHEKGAFTGANFRRIGKFEEANGGTLFLDEMAEMDISLQAKLLRALQEKEVIRVGSNAPVKTDCRIIIATNKNLLEEVKNGNFRQDLYYRLYGLPIELPPLRARGNDVVILAKHFIQQFCSENQMEVRSLSSEASAKLLSYAFPGNIRELKSIMELAVTLCDQAEITADHIVFGGGHDAMADITAQEMTLREYDIKIVKTFLAKYDNNTKLVADKLDIGVATIYRMLKEDKVTP</sequence>
<dbReference type="Gene3D" id="3.40.50.2300">
    <property type="match status" value="1"/>
</dbReference>
<dbReference type="InterPro" id="IPR003593">
    <property type="entry name" value="AAA+_ATPase"/>
</dbReference>
<feature type="domain" description="Sigma-54 factor interaction" evidence="4">
    <location>
        <begin position="148"/>
        <end position="377"/>
    </location>
</feature>
<keyword evidence="1" id="KW-0547">Nucleotide-binding</keyword>
<evidence type="ECO:0000256" key="2">
    <source>
        <dbReference type="ARBA" id="ARBA00022840"/>
    </source>
</evidence>
<keyword evidence="2" id="KW-0067">ATP-binding</keyword>
<keyword evidence="6" id="KW-0238">DNA-binding</keyword>
<dbReference type="GO" id="GO:0000160">
    <property type="term" value="P:phosphorelay signal transduction system"/>
    <property type="evidence" value="ECO:0007669"/>
    <property type="project" value="InterPro"/>
</dbReference>
<evidence type="ECO:0000259" key="5">
    <source>
        <dbReference type="PROSITE" id="PS50110"/>
    </source>
</evidence>
<gene>
    <name evidence="6" type="ORF">BC643_4026</name>
</gene>
<dbReference type="OrthoDB" id="9810703at2"/>
<dbReference type="PANTHER" id="PTHR32071:SF121">
    <property type="entry name" value="SIGMA L-DEPENDENT TRANSCRIPTIONAL REGULATOR YQIR-RELATED"/>
    <property type="match status" value="1"/>
</dbReference>
<dbReference type="InterPro" id="IPR002078">
    <property type="entry name" value="Sigma_54_int"/>
</dbReference>
<dbReference type="GO" id="GO:0006355">
    <property type="term" value="P:regulation of DNA-templated transcription"/>
    <property type="evidence" value="ECO:0007669"/>
    <property type="project" value="InterPro"/>
</dbReference>
<dbReference type="Gene3D" id="3.40.50.300">
    <property type="entry name" value="P-loop containing nucleotide triphosphate hydrolases"/>
    <property type="match status" value="1"/>
</dbReference>
<dbReference type="FunFam" id="3.40.50.300:FF:000006">
    <property type="entry name" value="DNA-binding transcriptional regulator NtrC"/>
    <property type="match status" value="1"/>
</dbReference>
<protein>
    <submittedName>
        <fullName evidence="6">DNA-binding NtrC family response regulator</fullName>
    </submittedName>
</protein>
<dbReference type="RefSeq" id="WP_120275036.1">
    <property type="nucleotide sequence ID" value="NZ_RAPN01000004.1"/>
</dbReference>
<dbReference type="InterPro" id="IPR011006">
    <property type="entry name" value="CheY-like_superfamily"/>
</dbReference>
<dbReference type="SUPFAM" id="SSF52540">
    <property type="entry name" value="P-loop containing nucleoside triphosphate hydrolases"/>
    <property type="match status" value="1"/>
</dbReference>
<keyword evidence="7" id="KW-1185">Reference proteome</keyword>
<accession>A0A419VW15</accession>
<dbReference type="SMART" id="SM00382">
    <property type="entry name" value="AAA"/>
    <property type="match status" value="1"/>
</dbReference>
<organism evidence="6 7">
    <name type="scientific">Mangrovibacterium diazotrophicum</name>
    <dbReference type="NCBI Taxonomy" id="1261403"/>
    <lineage>
        <taxon>Bacteria</taxon>
        <taxon>Pseudomonadati</taxon>
        <taxon>Bacteroidota</taxon>
        <taxon>Bacteroidia</taxon>
        <taxon>Marinilabiliales</taxon>
        <taxon>Prolixibacteraceae</taxon>
        <taxon>Mangrovibacterium</taxon>
    </lineage>
</organism>
<evidence type="ECO:0000313" key="6">
    <source>
        <dbReference type="EMBL" id="RKD86335.1"/>
    </source>
</evidence>
<dbReference type="PROSITE" id="PS50045">
    <property type="entry name" value="SIGMA54_INTERACT_4"/>
    <property type="match status" value="1"/>
</dbReference>
<feature type="domain" description="Response regulatory" evidence="5">
    <location>
        <begin position="7"/>
        <end position="121"/>
    </location>
</feature>
<comment type="caution">
    <text evidence="6">The sequence shown here is derived from an EMBL/GenBank/DDBJ whole genome shotgun (WGS) entry which is preliminary data.</text>
</comment>
<evidence type="ECO:0000256" key="3">
    <source>
        <dbReference type="PROSITE-ProRule" id="PRU00169"/>
    </source>
</evidence>
<dbReference type="SUPFAM" id="SSF52172">
    <property type="entry name" value="CheY-like"/>
    <property type="match status" value="1"/>
</dbReference>
<name>A0A419VW15_9BACT</name>